<dbReference type="EMBL" id="BJND01000019">
    <property type="protein sequence ID" value="GEC05071.1"/>
    <property type="molecule type" value="Genomic_DNA"/>
</dbReference>
<protein>
    <recommendedName>
        <fullName evidence="1">Carboxylesterase type B domain-containing protein</fullName>
    </recommendedName>
</protein>
<dbReference type="AlphaFoldDB" id="A0A4Y3VHE5"/>
<accession>A0A4Y3VHE5</accession>
<dbReference type="Proteomes" id="UP000317881">
    <property type="component" value="Unassembled WGS sequence"/>
</dbReference>
<evidence type="ECO:0000313" key="3">
    <source>
        <dbReference type="Proteomes" id="UP000317881"/>
    </source>
</evidence>
<organism evidence="2 3">
    <name type="scientific">Streptomyces spinoverrucosus</name>
    <dbReference type="NCBI Taxonomy" id="284043"/>
    <lineage>
        <taxon>Bacteria</taxon>
        <taxon>Bacillati</taxon>
        <taxon>Actinomycetota</taxon>
        <taxon>Actinomycetes</taxon>
        <taxon>Kitasatosporales</taxon>
        <taxon>Streptomycetaceae</taxon>
        <taxon>Streptomyces</taxon>
    </lineage>
</organism>
<dbReference type="SUPFAM" id="SSF53474">
    <property type="entry name" value="alpha/beta-Hydrolases"/>
    <property type="match status" value="1"/>
</dbReference>
<sequence length="88" mass="9696">MWSYRFDYAAPASPFGATHCIELPFLFGTDADWTTAPMLAGADPHDIDTLGRALRTAWLSFIRTGTPSTDTPWPPFTAAAPAVHHWHP</sequence>
<dbReference type="InterPro" id="IPR002018">
    <property type="entry name" value="CarbesteraseB"/>
</dbReference>
<reference evidence="2 3" key="1">
    <citation type="submission" date="2019-06" db="EMBL/GenBank/DDBJ databases">
        <title>Whole genome shotgun sequence of Streptomyces spinoverrucosus NBRC 14228.</title>
        <authorList>
            <person name="Hosoyama A."/>
            <person name="Uohara A."/>
            <person name="Ohji S."/>
            <person name="Ichikawa N."/>
        </authorList>
    </citation>
    <scope>NUCLEOTIDE SEQUENCE [LARGE SCALE GENOMIC DNA]</scope>
    <source>
        <strain evidence="2 3">NBRC 14228</strain>
    </source>
</reference>
<name>A0A4Y3VHE5_9ACTN</name>
<evidence type="ECO:0000313" key="2">
    <source>
        <dbReference type="EMBL" id="GEC05071.1"/>
    </source>
</evidence>
<evidence type="ECO:0000259" key="1">
    <source>
        <dbReference type="Pfam" id="PF00135"/>
    </source>
</evidence>
<dbReference type="InterPro" id="IPR029058">
    <property type="entry name" value="AB_hydrolase_fold"/>
</dbReference>
<proteinExistence type="predicted"/>
<comment type="caution">
    <text evidence="2">The sequence shown here is derived from an EMBL/GenBank/DDBJ whole genome shotgun (WGS) entry which is preliminary data.</text>
</comment>
<dbReference type="Gene3D" id="3.40.50.1820">
    <property type="entry name" value="alpha/beta hydrolase"/>
    <property type="match status" value="1"/>
</dbReference>
<gene>
    <name evidence="2" type="ORF">SSP24_27260</name>
</gene>
<dbReference type="Pfam" id="PF00135">
    <property type="entry name" value="COesterase"/>
    <property type="match status" value="1"/>
</dbReference>
<keyword evidence="3" id="KW-1185">Reference proteome</keyword>
<feature type="domain" description="Carboxylesterase type B" evidence="1">
    <location>
        <begin position="2"/>
        <end position="81"/>
    </location>
</feature>